<proteinExistence type="predicted"/>
<evidence type="ECO:0000256" key="4">
    <source>
        <dbReference type="ARBA" id="ARBA00023136"/>
    </source>
</evidence>
<dbReference type="InterPro" id="IPR006480">
    <property type="entry name" value="Phage_holin_4_1"/>
</dbReference>
<dbReference type="Proteomes" id="UP001145109">
    <property type="component" value="Unassembled WGS sequence"/>
</dbReference>
<dbReference type="EMBL" id="CYZK01000003">
    <property type="protein sequence ID" value="CUN74672.1"/>
    <property type="molecule type" value="Genomic_DNA"/>
</dbReference>
<reference evidence="7" key="2">
    <citation type="submission" date="2022-09" db="EMBL/GenBank/DDBJ databases">
        <title>Draft genome sequence of Coprococcus comes strain 31264.</title>
        <authorList>
            <person name="Atsushi H."/>
            <person name="Moriya O."/>
            <person name="Mitsuo S."/>
        </authorList>
    </citation>
    <scope>NUCLEOTIDE SEQUENCE</scope>
    <source>
        <strain evidence="7">JCM 31264</strain>
    </source>
</reference>
<keyword evidence="2 5" id="KW-0812">Transmembrane</keyword>
<dbReference type="AlphaFoldDB" id="A0A173ZE33"/>
<reference evidence="6 8" key="1">
    <citation type="submission" date="2015-09" db="EMBL/GenBank/DDBJ databases">
        <authorList>
            <consortium name="Pathogen Informatics"/>
        </authorList>
    </citation>
    <scope>NUCLEOTIDE SEQUENCE [LARGE SCALE GENOMIC DNA]</scope>
    <source>
        <strain evidence="6 8">2789STDY5834866</strain>
    </source>
</reference>
<keyword evidence="4 5" id="KW-0472">Membrane</keyword>
<dbReference type="EMBL" id="BSCI01000007">
    <property type="protein sequence ID" value="GLG86908.1"/>
    <property type="molecule type" value="Genomic_DNA"/>
</dbReference>
<dbReference type="Proteomes" id="UP000095362">
    <property type="component" value="Unassembled WGS sequence"/>
</dbReference>
<feature type="transmembrane region" description="Helical" evidence="5">
    <location>
        <begin position="14"/>
        <end position="34"/>
    </location>
</feature>
<dbReference type="Pfam" id="PF05105">
    <property type="entry name" value="Phage_holin_4_1"/>
    <property type="match status" value="1"/>
</dbReference>
<evidence type="ECO:0000256" key="5">
    <source>
        <dbReference type="SAM" id="Phobius"/>
    </source>
</evidence>
<evidence type="ECO:0000313" key="8">
    <source>
        <dbReference type="Proteomes" id="UP000095362"/>
    </source>
</evidence>
<sequence length="156" mass="17386">MMNQIITLLSADSFVRILLVAVALDTILGVLRAIKEHKFNSSVGIDGAIRKTAMLTSTGLLMAIDVIMHINVLFMVPETYIKVLGISKLGICEFFCLLFILYELVSILKNMTLCGLPVPSGVKKWIQKFLEDMTEELPEDAVKNIEIKTEPRTEGE</sequence>
<dbReference type="GO" id="GO:0016020">
    <property type="term" value="C:membrane"/>
    <property type="evidence" value="ECO:0007669"/>
    <property type="project" value="UniProtKB-SubCell"/>
</dbReference>
<protein>
    <submittedName>
        <fullName evidence="6">Phage-related holin (Lysis protein)</fullName>
    </submittedName>
    <submittedName>
        <fullName evidence="7">Protein UtxA</fullName>
    </submittedName>
</protein>
<evidence type="ECO:0000256" key="2">
    <source>
        <dbReference type="ARBA" id="ARBA00022692"/>
    </source>
</evidence>
<evidence type="ECO:0000256" key="1">
    <source>
        <dbReference type="ARBA" id="ARBA00004141"/>
    </source>
</evidence>
<keyword evidence="3 5" id="KW-1133">Transmembrane helix</keyword>
<evidence type="ECO:0000313" key="7">
    <source>
        <dbReference type="EMBL" id="GLG86908.1"/>
    </source>
</evidence>
<evidence type="ECO:0000256" key="3">
    <source>
        <dbReference type="ARBA" id="ARBA00022989"/>
    </source>
</evidence>
<accession>A0A173ZE33</accession>
<feature type="transmembrane region" description="Helical" evidence="5">
    <location>
        <begin position="80"/>
        <end position="102"/>
    </location>
</feature>
<comment type="subcellular location">
    <subcellularLocation>
        <location evidence="1">Membrane</location>
        <topology evidence="1">Multi-pass membrane protein</topology>
    </subcellularLocation>
</comment>
<evidence type="ECO:0000313" key="6">
    <source>
        <dbReference type="EMBL" id="CUN74672.1"/>
    </source>
</evidence>
<name>A0A173ZE33_9FIRM</name>
<feature type="transmembrane region" description="Helical" evidence="5">
    <location>
        <begin position="55"/>
        <end position="74"/>
    </location>
</feature>
<organism evidence="6 8">
    <name type="scientific">Coprococcus comes</name>
    <dbReference type="NCBI Taxonomy" id="410072"/>
    <lineage>
        <taxon>Bacteria</taxon>
        <taxon>Bacillati</taxon>
        <taxon>Bacillota</taxon>
        <taxon>Clostridia</taxon>
        <taxon>Lachnospirales</taxon>
        <taxon>Lachnospiraceae</taxon>
        <taxon>Coprococcus</taxon>
    </lineage>
</organism>
<dbReference type="NCBIfam" id="TIGR01593">
    <property type="entry name" value="holin_tox_secr"/>
    <property type="match status" value="1"/>
</dbReference>
<reference evidence="7" key="3">
    <citation type="submission" date="2022-11" db="EMBL/GenBank/DDBJ databases">
        <title>Draft genome sequence of Coprococcus comes strain 31264.</title>
        <authorList>
            <person name="Hisatomi A."/>
            <person name="Ohkuma M."/>
            <person name="Sakamoto M."/>
        </authorList>
    </citation>
    <scope>NUCLEOTIDE SEQUENCE</scope>
    <source>
        <strain evidence="7">JCM 31264</strain>
    </source>
</reference>
<gene>
    <name evidence="7" type="primary">tcdE</name>
    <name evidence="7" type="ORF">comes_14530</name>
    <name evidence="6" type="ORF">ERS852481_00754</name>
</gene>
<dbReference type="RefSeq" id="WP_330376206.1">
    <property type="nucleotide sequence ID" value="NZ_BSCI01000007.1"/>
</dbReference>